<dbReference type="InterPro" id="IPR002716">
    <property type="entry name" value="PIN_dom"/>
</dbReference>
<dbReference type="InterPro" id="IPR029060">
    <property type="entry name" value="PIN-like_dom_sf"/>
</dbReference>
<dbReference type="EMBL" id="JAASRS010000001">
    <property type="protein sequence ID" value="NIK14859.1"/>
    <property type="molecule type" value="Genomic_DNA"/>
</dbReference>
<evidence type="ECO:0000313" key="3">
    <source>
        <dbReference type="Proteomes" id="UP000532769"/>
    </source>
</evidence>
<evidence type="ECO:0000259" key="1">
    <source>
        <dbReference type="Pfam" id="PF01850"/>
    </source>
</evidence>
<comment type="caution">
    <text evidence="2">The sequence shown here is derived from an EMBL/GenBank/DDBJ whole genome shotgun (WGS) entry which is preliminary data.</text>
</comment>
<dbReference type="Gene3D" id="3.40.50.1010">
    <property type="entry name" value="5'-nuclease"/>
    <property type="match status" value="1"/>
</dbReference>
<evidence type="ECO:0000313" key="2">
    <source>
        <dbReference type="EMBL" id="NIK14859.1"/>
    </source>
</evidence>
<dbReference type="RefSeq" id="WP_166909361.1">
    <property type="nucleotide sequence ID" value="NZ_JAASRS010000001.1"/>
</dbReference>
<dbReference type="Pfam" id="PF01850">
    <property type="entry name" value="PIN"/>
    <property type="match status" value="1"/>
</dbReference>
<organism evidence="2 3">
    <name type="scientific">Saccharococcus thermophilus</name>
    <dbReference type="NCBI Taxonomy" id="29396"/>
    <lineage>
        <taxon>Bacteria</taxon>
        <taxon>Bacillati</taxon>
        <taxon>Bacillota</taxon>
        <taxon>Bacilli</taxon>
        <taxon>Bacillales</taxon>
        <taxon>Anoxybacillaceae</taxon>
        <taxon>Saccharococcus</taxon>
    </lineage>
</organism>
<proteinExistence type="predicted"/>
<name>A0A846MFY3_9BACL</name>
<sequence>MRIIDFNHLDFQGFVEGEDILVDTGVLFAFYNPYDAYHSTVKQLFDKHILHNDKNLFLYINPTIVNEITYLASTPLKKYLTSFPDKANDFTNSDIENIEKTITNGIKELIENEVLSILDGDKESVIKQISLYKELGSADAVNASIANLYGISFLTVDKRLAENMFSQGTELPNITNVYYTTGKHRDY</sequence>
<reference evidence="2 3" key="1">
    <citation type="submission" date="2020-03" db="EMBL/GenBank/DDBJ databases">
        <title>Genomic Encyclopedia of Archaeal and Bacterial Type Strains, Phase II (KMG-II): from individual species to whole genera.</title>
        <authorList>
            <person name="Goeker M."/>
        </authorList>
    </citation>
    <scope>NUCLEOTIDE SEQUENCE [LARGE SCALE GENOMIC DNA]</scope>
    <source>
        <strain evidence="2 3">DSM 4749</strain>
    </source>
</reference>
<dbReference type="AlphaFoldDB" id="A0A846MFY3"/>
<feature type="domain" description="PIN" evidence="1">
    <location>
        <begin position="20"/>
        <end position="162"/>
    </location>
</feature>
<keyword evidence="3" id="KW-1185">Reference proteome</keyword>
<accession>A0A846MFY3</accession>
<protein>
    <submittedName>
        <fullName evidence="2">Putative nucleic acid-binding protein</fullName>
    </submittedName>
</protein>
<dbReference type="SUPFAM" id="SSF88723">
    <property type="entry name" value="PIN domain-like"/>
    <property type="match status" value="1"/>
</dbReference>
<gene>
    <name evidence="2" type="ORF">BDD39_001369</name>
</gene>
<dbReference type="Proteomes" id="UP000532769">
    <property type="component" value="Unassembled WGS sequence"/>
</dbReference>